<dbReference type="VEuPathDB" id="FungiDB:PPTG_01875"/>
<gene>
    <name evidence="1" type="ORF">L917_10058</name>
</gene>
<proteinExistence type="predicted"/>
<sequence>MVQRYTKLEPALNSLGHEVLDDFEGVTKTLQRSTQTLSGVRRLFDLVCQRYPQLKPRLSPTATIVNYVALETGLVKLQRKGQLSAGERVACADFRRTGRDVTEESSSTQAAQLSLVQQAFKKRKVSKRSLYDDVAFIPPTSNECERFFSSVKLVYPDLRSASKLEVLMFLMYNRDLWDVYTVESVRL</sequence>
<accession>W2L3I1</accession>
<evidence type="ECO:0000313" key="1">
    <source>
        <dbReference type="EMBL" id="ETL91389.1"/>
    </source>
</evidence>
<dbReference type="AlphaFoldDB" id="W2L3I1"/>
<reference evidence="1" key="1">
    <citation type="submission" date="2013-11" db="EMBL/GenBank/DDBJ databases">
        <title>The Genome Sequence of Phytophthora parasitica CHvinca01.</title>
        <authorList>
            <consortium name="The Broad Institute Genomics Platform"/>
            <person name="Russ C."/>
            <person name="Tyler B."/>
            <person name="Panabieres F."/>
            <person name="Shan W."/>
            <person name="Tripathy S."/>
            <person name="Grunwald N."/>
            <person name="Machado M."/>
            <person name="Johnson C.S."/>
            <person name="Arredondo F."/>
            <person name="Hong C."/>
            <person name="Coffey M."/>
            <person name="Young S.K."/>
            <person name="Zeng Q."/>
            <person name="Gargeya S."/>
            <person name="Fitzgerald M."/>
            <person name="Abouelleil A."/>
            <person name="Alvarado L."/>
            <person name="Chapman S.B."/>
            <person name="Gainer-Dewar J."/>
            <person name="Goldberg J."/>
            <person name="Griggs A."/>
            <person name="Gujja S."/>
            <person name="Hansen M."/>
            <person name="Howarth C."/>
            <person name="Imamovic A."/>
            <person name="Ireland A."/>
            <person name="Larimer J."/>
            <person name="McCowan C."/>
            <person name="Murphy C."/>
            <person name="Pearson M."/>
            <person name="Poon T.W."/>
            <person name="Priest M."/>
            <person name="Roberts A."/>
            <person name="Saif S."/>
            <person name="Shea T."/>
            <person name="Sykes S."/>
            <person name="Wortman J."/>
            <person name="Nusbaum C."/>
            <person name="Birren B."/>
        </authorList>
    </citation>
    <scope>NUCLEOTIDE SEQUENCE [LARGE SCALE GENOMIC DNA]</scope>
    <source>
        <strain evidence="1">CHvinca01</strain>
    </source>
</reference>
<organism evidence="1">
    <name type="scientific">Phytophthora nicotianae</name>
    <name type="common">Potato buckeye rot agent</name>
    <name type="synonym">Phytophthora parasitica</name>
    <dbReference type="NCBI Taxonomy" id="4792"/>
    <lineage>
        <taxon>Eukaryota</taxon>
        <taxon>Sar</taxon>
        <taxon>Stramenopiles</taxon>
        <taxon>Oomycota</taxon>
        <taxon>Peronosporomycetes</taxon>
        <taxon>Peronosporales</taxon>
        <taxon>Peronosporaceae</taxon>
        <taxon>Phytophthora</taxon>
    </lineage>
</organism>
<name>W2L3I1_PHYNI</name>
<protein>
    <recommendedName>
        <fullName evidence="2">HAT C-terminal dimerisation domain-containing protein</fullName>
    </recommendedName>
</protein>
<dbReference type="PANTHER" id="PTHR40866:SF1">
    <property type="entry name" value="BED-TYPE DOMAIN-CONTAINING PROTEIN"/>
    <property type="match status" value="1"/>
</dbReference>
<evidence type="ECO:0008006" key="2">
    <source>
        <dbReference type="Google" id="ProtNLM"/>
    </source>
</evidence>
<dbReference type="EMBL" id="KI680082">
    <property type="protein sequence ID" value="ETL91389.1"/>
    <property type="molecule type" value="Genomic_DNA"/>
</dbReference>
<dbReference type="OrthoDB" id="111494at2759"/>
<dbReference type="Proteomes" id="UP000054423">
    <property type="component" value="Unassembled WGS sequence"/>
</dbReference>
<dbReference type="PANTHER" id="PTHR40866">
    <property type="entry name" value="BED-TYPE DOMAIN-CONTAINING PROTEIN"/>
    <property type="match status" value="1"/>
</dbReference>